<evidence type="ECO:0000313" key="2">
    <source>
        <dbReference type="Proteomes" id="UP000683925"/>
    </source>
</evidence>
<name>A0A8S1XBF0_PAROT</name>
<organism evidence="1 2">
    <name type="scientific">Paramecium octaurelia</name>
    <dbReference type="NCBI Taxonomy" id="43137"/>
    <lineage>
        <taxon>Eukaryota</taxon>
        <taxon>Sar</taxon>
        <taxon>Alveolata</taxon>
        <taxon>Ciliophora</taxon>
        <taxon>Intramacronucleata</taxon>
        <taxon>Oligohymenophorea</taxon>
        <taxon>Peniculida</taxon>
        <taxon>Parameciidae</taxon>
        <taxon>Paramecium</taxon>
    </lineage>
</organism>
<dbReference type="EMBL" id="CAJJDP010000117">
    <property type="protein sequence ID" value="CAD8198467.1"/>
    <property type="molecule type" value="Genomic_DNA"/>
</dbReference>
<gene>
    <name evidence="1" type="ORF">POCTA_138.1.T1170021</name>
</gene>
<proteinExistence type="predicted"/>
<accession>A0A8S1XBF0</accession>
<dbReference type="Proteomes" id="UP000683925">
    <property type="component" value="Unassembled WGS sequence"/>
</dbReference>
<sequence length="92" mass="11451">MPIKYEQLLNKRRSQCKIHSQRATYKHLIKDHLNKNFSTINKKIISFEKSKKWKMIENQRGIIIMKRLYNFIYMFFYSPNRVEQQQSYYIIK</sequence>
<comment type="caution">
    <text evidence="1">The sequence shown here is derived from an EMBL/GenBank/DDBJ whole genome shotgun (WGS) entry which is preliminary data.</text>
</comment>
<evidence type="ECO:0000313" key="1">
    <source>
        <dbReference type="EMBL" id="CAD8198467.1"/>
    </source>
</evidence>
<protein>
    <submittedName>
        <fullName evidence="1">Uncharacterized protein</fullName>
    </submittedName>
</protein>
<reference evidence="1" key="1">
    <citation type="submission" date="2021-01" db="EMBL/GenBank/DDBJ databases">
        <authorList>
            <consortium name="Genoscope - CEA"/>
            <person name="William W."/>
        </authorList>
    </citation>
    <scope>NUCLEOTIDE SEQUENCE</scope>
</reference>
<keyword evidence="2" id="KW-1185">Reference proteome</keyword>
<dbReference type="AlphaFoldDB" id="A0A8S1XBF0"/>